<dbReference type="Proteomes" id="UP001597108">
    <property type="component" value="Unassembled WGS sequence"/>
</dbReference>
<evidence type="ECO:0000313" key="1">
    <source>
        <dbReference type="EMBL" id="MFD0980038.1"/>
    </source>
</evidence>
<reference evidence="2" key="1">
    <citation type="journal article" date="2019" name="Int. J. Syst. Evol. Microbiol.">
        <title>The Global Catalogue of Microorganisms (GCM) 10K type strain sequencing project: providing services to taxonomists for standard genome sequencing and annotation.</title>
        <authorList>
            <consortium name="The Broad Institute Genomics Platform"/>
            <consortium name="The Broad Institute Genome Sequencing Center for Infectious Disease"/>
            <person name="Wu L."/>
            <person name="Ma J."/>
        </authorList>
    </citation>
    <scope>NUCLEOTIDE SEQUENCE [LARGE SCALE GENOMIC DNA]</scope>
    <source>
        <strain evidence="2">CCUG 60524</strain>
    </source>
</reference>
<proteinExistence type="predicted"/>
<name>A0ABW3IQN0_9RHOB</name>
<sequence>MTDFTTENFMANLKLAASYYPSISEMCRKLQINRQQFMKYLSGSSFPSRYNLRRICDFFGFDEYEILLPHDQFKNLVRLRPVHGGEDILMPPGLSDMLSQAQRNRGMLSRTQGYYHQYYLSFSHPNHILKSLVYIYGWNDYTLYKRLERLKYDGKVGPPDVFKYAGLATVVGDRMHMLDQETLTGSELTQTVLFMNYRNRVSMLTGLNMGVSGRDTHEPSSSRVVMEYIGRSVNLRQAISDCRLYAMESESVPERIRSHLTAAGRIGGPLRGATF</sequence>
<organism evidence="1 2">
    <name type="scientific">Tropicimonas aquimaris</name>
    <dbReference type="NCBI Taxonomy" id="914152"/>
    <lineage>
        <taxon>Bacteria</taxon>
        <taxon>Pseudomonadati</taxon>
        <taxon>Pseudomonadota</taxon>
        <taxon>Alphaproteobacteria</taxon>
        <taxon>Rhodobacterales</taxon>
        <taxon>Roseobacteraceae</taxon>
        <taxon>Tropicimonas</taxon>
    </lineage>
</organism>
<keyword evidence="2" id="KW-1185">Reference proteome</keyword>
<dbReference type="EMBL" id="JBHTJT010000010">
    <property type="protein sequence ID" value="MFD0980038.1"/>
    <property type="molecule type" value="Genomic_DNA"/>
</dbReference>
<comment type="caution">
    <text evidence="1">The sequence shown here is derived from an EMBL/GenBank/DDBJ whole genome shotgun (WGS) entry which is preliminary data.</text>
</comment>
<dbReference type="InterPro" id="IPR010982">
    <property type="entry name" value="Lambda_DNA-bd_dom_sf"/>
</dbReference>
<gene>
    <name evidence="1" type="ORF">ACFQ2S_10280</name>
</gene>
<accession>A0ABW3IQN0</accession>
<evidence type="ECO:0000313" key="2">
    <source>
        <dbReference type="Proteomes" id="UP001597108"/>
    </source>
</evidence>
<dbReference type="SUPFAM" id="SSF47413">
    <property type="entry name" value="lambda repressor-like DNA-binding domains"/>
    <property type="match status" value="1"/>
</dbReference>
<dbReference type="RefSeq" id="WP_386074375.1">
    <property type="nucleotide sequence ID" value="NZ_JBHTJT010000010.1"/>
</dbReference>
<protein>
    <submittedName>
        <fullName evidence="1">Helix-turn-helix transcriptional regulator</fullName>
    </submittedName>
</protein>